<evidence type="ECO:0000256" key="1">
    <source>
        <dbReference type="SAM" id="Phobius"/>
    </source>
</evidence>
<keyword evidence="1" id="KW-1133">Transmembrane helix</keyword>
<dbReference type="EMBL" id="MN739599">
    <property type="protein sequence ID" value="QHT14987.1"/>
    <property type="molecule type" value="Genomic_DNA"/>
</dbReference>
<name>A0A6C0DEP9_9ZZZZ</name>
<dbReference type="AlphaFoldDB" id="A0A6C0DEP9"/>
<protein>
    <submittedName>
        <fullName evidence="2">Uncharacterized protein</fullName>
    </submittedName>
</protein>
<proteinExistence type="predicted"/>
<evidence type="ECO:0000313" key="2">
    <source>
        <dbReference type="EMBL" id="QHT14987.1"/>
    </source>
</evidence>
<feature type="transmembrane region" description="Helical" evidence="1">
    <location>
        <begin position="6"/>
        <end position="26"/>
    </location>
</feature>
<organism evidence="2">
    <name type="scientific">viral metagenome</name>
    <dbReference type="NCBI Taxonomy" id="1070528"/>
    <lineage>
        <taxon>unclassified sequences</taxon>
        <taxon>metagenomes</taxon>
        <taxon>organismal metagenomes</taxon>
    </lineage>
</organism>
<keyword evidence="1" id="KW-0812">Transmembrane</keyword>
<reference evidence="2" key="1">
    <citation type="journal article" date="2020" name="Nature">
        <title>Giant virus diversity and host interactions through global metagenomics.</title>
        <authorList>
            <person name="Schulz F."/>
            <person name="Roux S."/>
            <person name="Paez-Espino D."/>
            <person name="Jungbluth S."/>
            <person name="Walsh D.A."/>
            <person name="Denef V.J."/>
            <person name="McMahon K.D."/>
            <person name="Konstantinidis K.T."/>
            <person name="Eloe-Fadrosh E.A."/>
            <person name="Kyrpides N.C."/>
            <person name="Woyke T."/>
        </authorList>
    </citation>
    <scope>NUCLEOTIDE SEQUENCE</scope>
    <source>
        <strain evidence="2">GVMAG-M-3300023174-144</strain>
    </source>
</reference>
<sequence length="135" mass="15424">MLFWTVQTILISFILIFLVHHLITYFKQILTVPKTKDLVNSPIQKYNDMFKIIGSTESSNSNVNQVNPNINIEDYLPKPGFTPEEIKNDVNQEMKNELKSFLKKQMTHGSSNSATTTTDISTLDSFGSSSYYSNY</sequence>
<accession>A0A6C0DEP9</accession>
<keyword evidence="1" id="KW-0472">Membrane</keyword>